<evidence type="ECO:0000256" key="1">
    <source>
        <dbReference type="SAM" id="MobiDB-lite"/>
    </source>
</evidence>
<dbReference type="AlphaFoldDB" id="A0A0A8YT62"/>
<feature type="region of interest" description="Disordered" evidence="1">
    <location>
        <begin position="1"/>
        <end position="32"/>
    </location>
</feature>
<proteinExistence type="predicted"/>
<sequence length="32" mass="3643">MDQLNKKLPSPTLSTVQTDHHVKQCKTANHEI</sequence>
<organism evidence="2">
    <name type="scientific">Arundo donax</name>
    <name type="common">Giant reed</name>
    <name type="synonym">Donax arundinaceus</name>
    <dbReference type="NCBI Taxonomy" id="35708"/>
    <lineage>
        <taxon>Eukaryota</taxon>
        <taxon>Viridiplantae</taxon>
        <taxon>Streptophyta</taxon>
        <taxon>Embryophyta</taxon>
        <taxon>Tracheophyta</taxon>
        <taxon>Spermatophyta</taxon>
        <taxon>Magnoliopsida</taxon>
        <taxon>Liliopsida</taxon>
        <taxon>Poales</taxon>
        <taxon>Poaceae</taxon>
        <taxon>PACMAD clade</taxon>
        <taxon>Arundinoideae</taxon>
        <taxon>Arundineae</taxon>
        <taxon>Arundo</taxon>
    </lineage>
</organism>
<dbReference type="EMBL" id="GBRH01268139">
    <property type="protein sequence ID" value="JAD29756.1"/>
    <property type="molecule type" value="Transcribed_RNA"/>
</dbReference>
<name>A0A0A8YT62_ARUDO</name>
<evidence type="ECO:0000313" key="2">
    <source>
        <dbReference type="EMBL" id="JAD29756.1"/>
    </source>
</evidence>
<accession>A0A0A8YT62</accession>
<protein>
    <submittedName>
        <fullName evidence="2">Uncharacterized protein</fullName>
    </submittedName>
</protein>
<reference evidence="2" key="1">
    <citation type="submission" date="2014-09" db="EMBL/GenBank/DDBJ databases">
        <authorList>
            <person name="Magalhaes I.L.F."/>
            <person name="Oliveira U."/>
            <person name="Santos F.R."/>
            <person name="Vidigal T.H.D.A."/>
            <person name="Brescovit A.D."/>
            <person name="Santos A.J."/>
        </authorList>
    </citation>
    <scope>NUCLEOTIDE SEQUENCE</scope>
    <source>
        <tissue evidence="2">Shoot tissue taken approximately 20 cm above the soil surface</tissue>
    </source>
</reference>
<feature type="compositionally biased region" description="Basic and acidic residues" evidence="1">
    <location>
        <begin position="18"/>
        <end position="32"/>
    </location>
</feature>
<reference evidence="2" key="2">
    <citation type="journal article" date="2015" name="Data Brief">
        <title>Shoot transcriptome of the giant reed, Arundo donax.</title>
        <authorList>
            <person name="Barrero R.A."/>
            <person name="Guerrero F.D."/>
            <person name="Moolhuijzen P."/>
            <person name="Goolsby J.A."/>
            <person name="Tidwell J."/>
            <person name="Bellgard S.E."/>
            <person name="Bellgard M.I."/>
        </authorList>
    </citation>
    <scope>NUCLEOTIDE SEQUENCE</scope>
    <source>
        <tissue evidence="2">Shoot tissue taken approximately 20 cm above the soil surface</tissue>
    </source>
</reference>